<dbReference type="RefSeq" id="XP_013322184.1">
    <property type="nucleotide sequence ID" value="XM_013466730.1"/>
</dbReference>
<accession>A0A0D2F3Q4</accession>
<dbReference type="Proteomes" id="UP000054342">
    <property type="component" value="Unassembled WGS sequence"/>
</dbReference>
<dbReference type="EMBL" id="KN847317">
    <property type="protein sequence ID" value="KIW61600.1"/>
    <property type="molecule type" value="Genomic_DNA"/>
</dbReference>
<keyword evidence="2" id="KW-1185">Reference proteome</keyword>
<dbReference type="OrthoDB" id="4134957at2759"/>
<name>A0A0D2F3Q4_9EURO</name>
<reference evidence="1 2" key="1">
    <citation type="submission" date="2015-01" db="EMBL/GenBank/DDBJ databases">
        <title>The Genome Sequence of Exophiala xenobiotica CBS118157.</title>
        <authorList>
            <consortium name="The Broad Institute Genomics Platform"/>
            <person name="Cuomo C."/>
            <person name="de Hoog S."/>
            <person name="Gorbushina A."/>
            <person name="Stielow B."/>
            <person name="Teixiera M."/>
            <person name="Abouelleil A."/>
            <person name="Chapman S.B."/>
            <person name="Priest M."/>
            <person name="Young S.K."/>
            <person name="Wortman J."/>
            <person name="Nusbaum C."/>
            <person name="Birren B."/>
        </authorList>
    </citation>
    <scope>NUCLEOTIDE SEQUENCE [LARGE SCALE GENOMIC DNA]</scope>
    <source>
        <strain evidence="1 2">CBS 118157</strain>
    </source>
</reference>
<protein>
    <submittedName>
        <fullName evidence="1">Uncharacterized protein</fullName>
    </submittedName>
</protein>
<dbReference type="HOGENOM" id="CLU_653813_0_0_1"/>
<dbReference type="GeneID" id="25323609"/>
<sequence>MAFLRDESVDSMHGRLYGSTHPPPSKLRLLPEIISHIISFVIPNSSLTISNDPDCNSHFDTIISFLKTSIKTKNETLRQIYRQPLHICITSVSTSWFRNVSQSLLGRAASLPLSNWLVLNIPFTPVPGSPCLHTAPWDFISVAREDHLFQMEAVYNCVVLLSEMLARHLKQQYAAHESNATLKIAFTFAEVWVDRMDNSQQQQGFFNIGTVFDLMRPWGWTAATTEALTGQISFPPMMFTGHYHSYHDSPDGREASRSRSFVEDLERQFSASWSPRLQLPLYTPLSRLNFDPTNWRWTRHPGIFANELNNASGLLCIKITPDTTAGNGLGIWEPAILQREP</sequence>
<proteinExistence type="predicted"/>
<organism evidence="1 2">
    <name type="scientific">Exophiala xenobiotica</name>
    <dbReference type="NCBI Taxonomy" id="348802"/>
    <lineage>
        <taxon>Eukaryota</taxon>
        <taxon>Fungi</taxon>
        <taxon>Dikarya</taxon>
        <taxon>Ascomycota</taxon>
        <taxon>Pezizomycotina</taxon>
        <taxon>Eurotiomycetes</taxon>
        <taxon>Chaetothyriomycetidae</taxon>
        <taxon>Chaetothyriales</taxon>
        <taxon>Herpotrichiellaceae</taxon>
        <taxon>Exophiala</taxon>
    </lineage>
</organism>
<dbReference type="AlphaFoldDB" id="A0A0D2F3Q4"/>
<gene>
    <name evidence="1" type="ORF">PV05_01701</name>
</gene>
<evidence type="ECO:0000313" key="1">
    <source>
        <dbReference type="EMBL" id="KIW61600.1"/>
    </source>
</evidence>
<evidence type="ECO:0000313" key="2">
    <source>
        <dbReference type="Proteomes" id="UP000054342"/>
    </source>
</evidence>